<reference evidence="1 2" key="1">
    <citation type="submission" date="2017-11" db="EMBL/GenBank/DDBJ databases">
        <authorList>
            <person name="Han C.G."/>
        </authorList>
    </citation>
    <scope>NUCLEOTIDE SEQUENCE [LARGE SCALE GENOMIC DNA]</scope>
    <source>
        <strain evidence="1">CFBP6411</strain>
    </source>
</reference>
<dbReference type="Proteomes" id="UP000238093">
    <property type="component" value="Chromosome I"/>
</dbReference>
<accession>A0A2K4WDE9</accession>
<dbReference type="AlphaFoldDB" id="A0A2K4WDE9"/>
<evidence type="ECO:0000313" key="2">
    <source>
        <dbReference type="Proteomes" id="UP000238093"/>
    </source>
</evidence>
<dbReference type="EMBL" id="LT963408">
    <property type="protein sequence ID" value="SOS33907.1"/>
    <property type="molecule type" value="Genomic_DNA"/>
</dbReference>
<dbReference type="RefSeq" id="WP_104698445.1">
    <property type="nucleotide sequence ID" value="NZ_LT963408.1"/>
</dbReference>
<organism evidence="1 2">
    <name type="scientific">Pseudomonas syringae group genomosp. 3</name>
    <dbReference type="NCBI Taxonomy" id="251701"/>
    <lineage>
        <taxon>Bacteria</taxon>
        <taxon>Pseudomonadati</taxon>
        <taxon>Pseudomonadota</taxon>
        <taxon>Gammaproteobacteria</taxon>
        <taxon>Pseudomonadales</taxon>
        <taxon>Pseudomonadaceae</taxon>
        <taxon>Pseudomonas</taxon>
    </lineage>
</organism>
<protein>
    <submittedName>
        <fullName evidence="1">Uncharacterized protein</fullName>
    </submittedName>
</protein>
<gene>
    <name evidence="1" type="ORF">CFBP6411_02550</name>
</gene>
<evidence type="ECO:0000313" key="1">
    <source>
        <dbReference type="EMBL" id="SOS33907.1"/>
    </source>
</evidence>
<proteinExistence type="predicted"/>
<sequence>MSDQSGYRAFRTHAIEQGRDTVKRLAISDYDESADVHSRYTQRIALRAARRWVQNNVSDLLAEDSDQALHIRRMLGIPASQSLAKPEAWPWYGKLGIFFVPHWLTWQYTRRQLAKTRTYEGRSFLYETFYERVVTCRLNRYTPAVDQAIQGMPLLSYERARQLDRLDAGWFMAVRKVGVESFARIEHYARYGSFRLKGPLANLLALTNVVQTEAELAWLDYQMKERYHAHAPEITPEALRTFKQAIDLLLANGVKRKQVAGIFRHDLDAIDPDRLEVNLQLIVASGAAGAEAIYEVIGESLWRASSANWAFVLDVVKARSADQIQHFKRMLAHYCKPSSLLVEHLIALGASVEDLAHCQTLILELNKREGEGEPLAEIALLAGAPYCLSFEQIGQCCTYLARPGALQEYLAVIERHGYGYPEAVLGFQRAYTDIGVQSLETWLEIKGQRKPRKERELVDWIMRCAGTLAAQPYHYLLATVPMPEFSHLCQAERVVRFGTGTLQYLVEDKGLDSFKAIMDWYYKARGVHTLCCWDLNSTSRVLLDDAFRRNHFAAFTENLSCIMRAIDDRVLADIGYRHKQPDDAARERYDERREALAQAECLKLLPRLPAILNQTGGVLLPSMVRHAWSSAEQLQEKMDALVPLVESLLMGRGPSGAELQAQEVEAISMIYKADSHSVRSQWKNVLGFESHMAGLKLWDGYPMRWARSIRRMEKRLERSSLQALVQAKTISAKICSKKDFTDVCQAIRSKRLYDKSRDPQSVAAHLGVLFAASREDSLIGSWLETDLGQITALEDFSADIAEGLEQLDTLFTSTLPDALEAHMPAFVVSFSDEQADSLAKRMVGEAHLAESQTGRGRLQAALSHTQAIVLATCANWLKREQGKFTAMPANDEVTELQAFVSKYPAVFFARQAANLCTRDDTDMWKEERHAHMVVFDPVQRRLVGMAMIYFESIPALHPTKRCLIVRAINPMDEMLATHTVHSIVNAFFDVAVSIAQENELAAVLFPNPGGMHLLSNQSTVEKYFKKRLIERAEPYRQIEPGASAANWRTRPRRLNTRFYAYAEGQQQVSELYAVWANSQITLTAQKRRSVEYIDL</sequence>
<name>A0A2K4WDE9_9PSED</name>